<dbReference type="Proteomes" id="UP000433493">
    <property type="component" value="Unassembled WGS sequence"/>
</dbReference>
<feature type="binding site" evidence="6">
    <location>
        <position position="58"/>
    </location>
    <ligand>
        <name>FMN</name>
        <dbReference type="ChEBI" id="CHEBI:58210"/>
    </ligand>
</feature>
<dbReference type="Gene3D" id="3.20.20.30">
    <property type="entry name" value="Luciferase-like domain"/>
    <property type="match status" value="1"/>
</dbReference>
<dbReference type="GO" id="GO:0016705">
    <property type="term" value="F:oxidoreductase activity, acting on paired donors, with incorporation or reduction of molecular oxygen"/>
    <property type="evidence" value="ECO:0007669"/>
    <property type="project" value="InterPro"/>
</dbReference>
<sequence length="438" mass="48390">MSQDRQIHLSLFALPHGQLASAWRLPEIPAHSTNDLSQYAEAARIIEDAKFDAFFIADKLSAGADESWQYGPPVDAFEPFSLGGALAALTDKLGIIATASTTFQHPYLISRSVLALDHLSKGRSGWNIVTSYSPDTVKNFGQSEHLPHDERYEIAEEAIEVVRELCCSWGEDAVAWDREAGTYTQPGSVQAIDHKGHYFTVAGPGEFRRSVQGEPVRVQAGSSARGVAFAAKHAEIVFTAQTTLEEGVNFASKLRAEVTAAGRAQEEVLITPGFSYVVGSTDEEAKRAHEAFLDTVQPEHILGSIRDVVQIDLREYPLDGPVPKLPDPESVQGHQSRLGVYKRIAETENLSLREFAKRVAGQRGHHQIVGSPERLADEMQRWFESGAADGFNLMPYTIPGQLREFAEHVVPILQDRGLFRREYTGSTLREHFGLPYRG</sequence>
<dbReference type="InterPro" id="IPR016215">
    <property type="entry name" value="NTA_MOA"/>
</dbReference>
<accession>A0A7J5BFM2</accession>
<feature type="binding site" evidence="6">
    <location>
        <position position="98"/>
    </location>
    <ligand>
        <name>FMN</name>
        <dbReference type="ChEBI" id="CHEBI:58210"/>
    </ligand>
</feature>
<comment type="caution">
    <text evidence="8">The sequence shown here is derived from an EMBL/GenBank/DDBJ whole genome shotgun (WGS) entry which is preliminary data.</text>
</comment>
<dbReference type="NCBIfam" id="TIGR03860">
    <property type="entry name" value="FMN_nitrolo"/>
    <property type="match status" value="1"/>
</dbReference>
<dbReference type="Pfam" id="PF00296">
    <property type="entry name" value="Bac_luciferase"/>
    <property type="match status" value="1"/>
</dbReference>
<feature type="binding site" evidence="6">
    <location>
        <position position="148"/>
    </location>
    <ligand>
        <name>FMN</name>
        <dbReference type="ChEBI" id="CHEBI:58210"/>
    </ligand>
</feature>
<dbReference type="GO" id="GO:0004497">
    <property type="term" value="F:monooxygenase activity"/>
    <property type="evidence" value="ECO:0007669"/>
    <property type="project" value="UniProtKB-KW"/>
</dbReference>
<dbReference type="PANTHER" id="PTHR30011:SF16">
    <property type="entry name" value="C2H2 FINGER DOMAIN TRANSCRIPTION FACTOR (EUROFUNG)-RELATED"/>
    <property type="match status" value="1"/>
</dbReference>
<evidence type="ECO:0000256" key="1">
    <source>
        <dbReference type="ARBA" id="ARBA00022630"/>
    </source>
</evidence>
<dbReference type="CDD" id="cd01095">
    <property type="entry name" value="Nitrilotriacetate_monoxgenase"/>
    <property type="match status" value="1"/>
</dbReference>
<feature type="domain" description="Luciferase-like" evidence="7">
    <location>
        <begin position="30"/>
        <end position="387"/>
    </location>
</feature>
<dbReference type="PIRSF" id="PIRSF000337">
    <property type="entry name" value="NTA_MOA"/>
    <property type="match status" value="1"/>
</dbReference>
<dbReference type="SUPFAM" id="SSF51679">
    <property type="entry name" value="Bacterial luciferase-like"/>
    <property type="match status" value="1"/>
</dbReference>
<evidence type="ECO:0000256" key="5">
    <source>
        <dbReference type="ARBA" id="ARBA00033748"/>
    </source>
</evidence>
<name>A0A7J5BFM2_9MICO</name>
<dbReference type="OrthoDB" id="3265338at2"/>
<dbReference type="InterPro" id="IPR036661">
    <property type="entry name" value="Luciferase-like_sf"/>
</dbReference>
<keyword evidence="4" id="KW-0503">Monooxygenase</keyword>
<evidence type="ECO:0000313" key="9">
    <source>
        <dbReference type="Proteomes" id="UP000433493"/>
    </source>
</evidence>
<gene>
    <name evidence="8" type="ORF">F8O05_01975</name>
</gene>
<protein>
    <submittedName>
        <fullName evidence="8">LLM class flavin-dependent oxidoreductase</fullName>
    </submittedName>
</protein>
<proteinExistence type="inferred from homology"/>
<comment type="similarity">
    <text evidence="5">Belongs to the NtaA/SnaA/DszA monooxygenase family.</text>
</comment>
<reference evidence="8 9" key="1">
    <citation type="submission" date="2019-09" db="EMBL/GenBank/DDBJ databases">
        <title>Phylogeny of genus Pseudoclavibacter and closely related genus.</title>
        <authorList>
            <person name="Li Y."/>
        </authorList>
    </citation>
    <scope>NUCLEOTIDE SEQUENCE [LARGE SCALE GENOMIC DNA]</scope>
    <source>
        <strain evidence="8 9">KCTC 13959</strain>
    </source>
</reference>
<feature type="binding site" evidence="6">
    <location>
        <position position="223"/>
    </location>
    <ligand>
        <name>FMN</name>
        <dbReference type="ChEBI" id="CHEBI:58210"/>
    </ligand>
</feature>
<dbReference type="AlphaFoldDB" id="A0A7J5BFM2"/>
<dbReference type="InterPro" id="IPR051260">
    <property type="entry name" value="Diverse_substr_monoxygenases"/>
</dbReference>
<keyword evidence="1 6" id="KW-0285">Flavoprotein</keyword>
<dbReference type="PANTHER" id="PTHR30011">
    <property type="entry name" value="ALKANESULFONATE MONOOXYGENASE-RELATED"/>
    <property type="match status" value="1"/>
</dbReference>
<keyword evidence="2 6" id="KW-0288">FMN</keyword>
<dbReference type="RefSeq" id="WP_158051055.1">
    <property type="nucleotide sequence ID" value="NZ_WBKB01000001.1"/>
</dbReference>
<keyword evidence="9" id="KW-1185">Reference proteome</keyword>
<evidence type="ECO:0000259" key="7">
    <source>
        <dbReference type="Pfam" id="PF00296"/>
    </source>
</evidence>
<evidence type="ECO:0000256" key="3">
    <source>
        <dbReference type="ARBA" id="ARBA00023002"/>
    </source>
</evidence>
<dbReference type="EMBL" id="WBKB01000001">
    <property type="protein sequence ID" value="KAB1645045.1"/>
    <property type="molecule type" value="Genomic_DNA"/>
</dbReference>
<feature type="binding site" evidence="6">
    <location>
        <position position="152"/>
    </location>
    <ligand>
        <name>FMN</name>
        <dbReference type="ChEBI" id="CHEBI:58210"/>
    </ligand>
</feature>
<evidence type="ECO:0000313" key="8">
    <source>
        <dbReference type="EMBL" id="KAB1645045.1"/>
    </source>
</evidence>
<dbReference type="InterPro" id="IPR011251">
    <property type="entry name" value="Luciferase-like_dom"/>
</dbReference>
<keyword evidence="3" id="KW-0560">Oxidoreductase</keyword>
<evidence type="ECO:0000256" key="2">
    <source>
        <dbReference type="ARBA" id="ARBA00022643"/>
    </source>
</evidence>
<evidence type="ECO:0000256" key="6">
    <source>
        <dbReference type="PIRSR" id="PIRSR000337-1"/>
    </source>
</evidence>
<organism evidence="8 9">
    <name type="scientific">Gulosibacter chungangensis</name>
    <dbReference type="NCBI Taxonomy" id="979746"/>
    <lineage>
        <taxon>Bacteria</taxon>
        <taxon>Bacillati</taxon>
        <taxon>Actinomycetota</taxon>
        <taxon>Actinomycetes</taxon>
        <taxon>Micrococcales</taxon>
        <taxon>Microbacteriaceae</taxon>
        <taxon>Gulosibacter</taxon>
    </lineage>
</organism>
<evidence type="ECO:0000256" key="4">
    <source>
        <dbReference type="ARBA" id="ARBA00023033"/>
    </source>
</evidence>
<feature type="binding site" evidence="6">
    <location>
        <position position="222"/>
    </location>
    <ligand>
        <name>FMN</name>
        <dbReference type="ChEBI" id="CHEBI:58210"/>
    </ligand>
</feature>